<dbReference type="InterPro" id="IPR050782">
    <property type="entry name" value="PP1_regulatory_subunit_3"/>
</dbReference>
<sequence>IASRHSLVEQLYLLRIPPLDIPEHSVRMPYTPPAQRSPAASAPQSPDISRRSSYGTAGQSSPHHLSVHKPELPRSTSYLTRHRRTPSAKVATFSSEPTPPGTADKESEDTNSLTANASLRQSPPPVTDETQIPAGAVISPPDSTQNSSDDEETKESRGRELENLAELQAAIRIIEQRRESSPNRTAQDASKINQALTLVMPASEEQNKPLAQHIEQSATQALRKISHNRSNTDTAVFLDLRQPLSPETPLTGSDEEFEEDDEPERSRRKPPMLRKKSGELVRPALRPSSARRRPSSMPGTPTFSKAVHFDQHLEHVRHFLQVDRPLAVSAGSSPVEAYDSDTEFPFDESTKSRTPPFEWELVLSNFPTETPIRLAQPVKVERVFLSADNKNLIGSVSVANLSFNKWVVARFTLDYWKTTSEVVAEYNNDVRQPKHTDGRDRFNFNIKLADLANLEAKTMFFCVKYSVNGQEYWDNNNSTNFQVDFRKKAKPQNGKKGAQGAASRPVNALPRSNKKSPPASGRPKSMPVAFDDFADGFDGKYKFDDFKQPVNDYLGDSGTTPLRLKGVKSAVSIASDNVTRRTANPNGQAFGNRYDFGASLSAAISAANSALGDKSGIVMKPSTKKPAAKVIQDAEETSSPLTTTSPQASKKSPGPLKTTPVAAPKTSGTDSPRPAGSEKPPLASQSYNELLDKYCFFGSVKSSPQLKEGTLKSGQYDGSNDDGYILGSVDSSINSSPLITEKKQSPPRTQNPSSQASRSASPAPMTGFVTGTSPMYLYQNHGGFPFYEAHTATAIRG</sequence>
<evidence type="ECO:0000313" key="4">
    <source>
        <dbReference type="Proteomes" id="UP000785200"/>
    </source>
</evidence>
<feature type="compositionally biased region" description="Polar residues" evidence="1">
    <location>
        <begin position="110"/>
        <end position="121"/>
    </location>
</feature>
<name>A0A9P6VGY9_9HELO</name>
<feature type="compositionally biased region" description="Low complexity" evidence="1">
    <location>
        <begin position="752"/>
        <end position="764"/>
    </location>
</feature>
<accession>A0A9P6VGY9</accession>
<evidence type="ECO:0000313" key="3">
    <source>
        <dbReference type="EMBL" id="KAG0647583.1"/>
    </source>
</evidence>
<feature type="non-terminal residue" evidence="3">
    <location>
        <position position="1"/>
    </location>
</feature>
<dbReference type="PROSITE" id="PS51159">
    <property type="entry name" value="CBM21"/>
    <property type="match status" value="1"/>
</dbReference>
<comment type="caution">
    <text evidence="3">The sequence shown here is derived from an EMBL/GenBank/DDBJ whole genome shotgun (WGS) entry which is preliminary data.</text>
</comment>
<reference evidence="3" key="1">
    <citation type="submission" date="2019-07" db="EMBL/GenBank/DDBJ databases">
        <title>Hyphodiscus hymeniophilus genome sequencing and assembly.</title>
        <authorList>
            <person name="Kramer G."/>
            <person name="Nodwell J."/>
        </authorList>
    </citation>
    <scope>NUCLEOTIDE SEQUENCE</scope>
    <source>
        <strain evidence="3">ATCC 34498</strain>
    </source>
</reference>
<dbReference type="GO" id="GO:0005979">
    <property type="term" value="P:regulation of glycogen biosynthetic process"/>
    <property type="evidence" value="ECO:0007669"/>
    <property type="project" value="TreeGrafter"/>
</dbReference>
<dbReference type="PANTHER" id="PTHR12307">
    <property type="entry name" value="PROTEIN PHOSPHATASE 1 REGULATORY SUBUNIT"/>
    <property type="match status" value="1"/>
</dbReference>
<feature type="region of interest" description="Disordered" evidence="1">
    <location>
        <begin position="488"/>
        <end position="527"/>
    </location>
</feature>
<dbReference type="GO" id="GO:0000164">
    <property type="term" value="C:protein phosphatase type 1 complex"/>
    <property type="evidence" value="ECO:0007669"/>
    <property type="project" value="TreeGrafter"/>
</dbReference>
<dbReference type="GO" id="GO:0008157">
    <property type="term" value="F:protein phosphatase 1 binding"/>
    <property type="evidence" value="ECO:0007669"/>
    <property type="project" value="TreeGrafter"/>
</dbReference>
<feature type="region of interest" description="Disordered" evidence="1">
    <location>
        <begin position="23"/>
        <end position="161"/>
    </location>
</feature>
<feature type="domain" description="CBM21" evidence="2">
    <location>
        <begin position="364"/>
        <end position="484"/>
    </location>
</feature>
<protein>
    <submittedName>
        <fullName evidence="3">Phosphatase type-1 glycogen targeting subunit</fullName>
    </submittedName>
</protein>
<evidence type="ECO:0000256" key="1">
    <source>
        <dbReference type="SAM" id="MobiDB-lite"/>
    </source>
</evidence>
<dbReference type="InterPro" id="IPR038175">
    <property type="entry name" value="CBM21_dom_sf"/>
</dbReference>
<feature type="compositionally biased region" description="Polar residues" evidence="1">
    <location>
        <begin position="729"/>
        <end position="738"/>
    </location>
</feature>
<dbReference type="OrthoDB" id="1881at2759"/>
<gene>
    <name evidence="3" type="ORF">D0Z07_6639</name>
</gene>
<keyword evidence="4" id="KW-1185">Reference proteome</keyword>
<feature type="compositionally biased region" description="Low complexity" evidence="1">
    <location>
        <begin position="637"/>
        <end position="649"/>
    </location>
</feature>
<dbReference type="Pfam" id="PF03370">
    <property type="entry name" value="CBM_21"/>
    <property type="match status" value="1"/>
</dbReference>
<feature type="compositionally biased region" description="Basic residues" evidence="1">
    <location>
        <begin position="266"/>
        <end position="275"/>
    </location>
</feature>
<evidence type="ECO:0000259" key="2">
    <source>
        <dbReference type="PROSITE" id="PS51159"/>
    </source>
</evidence>
<feature type="region of interest" description="Disordered" evidence="1">
    <location>
        <begin position="706"/>
        <end position="766"/>
    </location>
</feature>
<feature type="region of interest" description="Disordered" evidence="1">
    <location>
        <begin position="332"/>
        <end position="351"/>
    </location>
</feature>
<dbReference type="AlphaFoldDB" id="A0A9P6VGY9"/>
<proteinExistence type="predicted"/>
<feature type="compositionally biased region" description="Low complexity" evidence="1">
    <location>
        <begin position="33"/>
        <end position="46"/>
    </location>
</feature>
<dbReference type="Proteomes" id="UP000785200">
    <property type="component" value="Unassembled WGS sequence"/>
</dbReference>
<dbReference type="GO" id="GO:2001069">
    <property type="term" value="F:glycogen binding"/>
    <property type="evidence" value="ECO:0007669"/>
    <property type="project" value="TreeGrafter"/>
</dbReference>
<dbReference type="EMBL" id="VNKQ01000012">
    <property type="protein sequence ID" value="KAG0647583.1"/>
    <property type="molecule type" value="Genomic_DNA"/>
</dbReference>
<dbReference type="Gene3D" id="2.60.40.2440">
    <property type="entry name" value="Carbohydrate binding type-21 domain"/>
    <property type="match status" value="1"/>
</dbReference>
<feature type="compositionally biased region" description="Polar residues" evidence="1">
    <location>
        <begin position="51"/>
        <end position="63"/>
    </location>
</feature>
<dbReference type="InterPro" id="IPR005036">
    <property type="entry name" value="CBM21_dom"/>
</dbReference>
<organism evidence="3 4">
    <name type="scientific">Hyphodiscus hymeniophilus</name>
    <dbReference type="NCBI Taxonomy" id="353542"/>
    <lineage>
        <taxon>Eukaryota</taxon>
        <taxon>Fungi</taxon>
        <taxon>Dikarya</taxon>
        <taxon>Ascomycota</taxon>
        <taxon>Pezizomycotina</taxon>
        <taxon>Leotiomycetes</taxon>
        <taxon>Helotiales</taxon>
        <taxon>Hyphodiscaceae</taxon>
        <taxon>Hyphodiscus</taxon>
    </lineage>
</organism>
<feature type="region of interest" description="Disordered" evidence="1">
    <location>
        <begin position="235"/>
        <end position="304"/>
    </location>
</feature>
<feature type="compositionally biased region" description="Acidic residues" evidence="1">
    <location>
        <begin position="253"/>
        <end position="263"/>
    </location>
</feature>
<dbReference type="PANTHER" id="PTHR12307:SF36">
    <property type="entry name" value="GLYCOGEN-BINDING SUBUNIT 76A"/>
    <property type="match status" value="1"/>
</dbReference>
<feature type="region of interest" description="Disordered" evidence="1">
    <location>
        <begin position="628"/>
        <end position="683"/>
    </location>
</feature>